<protein>
    <submittedName>
        <fullName evidence="1">Uncharacterized protein</fullName>
    </submittedName>
</protein>
<accession>A0A3P7VW31</accession>
<reference evidence="1 2" key="1">
    <citation type="submission" date="2018-11" db="EMBL/GenBank/DDBJ databases">
        <authorList>
            <consortium name="Pathogen Informatics"/>
        </authorList>
    </citation>
    <scope>NUCLEOTIDE SEQUENCE [LARGE SCALE GENOMIC DNA]</scope>
</reference>
<evidence type="ECO:0000313" key="1">
    <source>
        <dbReference type="EMBL" id="VDO09618.1"/>
    </source>
</evidence>
<dbReference type="EMBL" id="UZAG01000815">
    <property type="protein sequence ID" value="VDO09618.1"/>
    <property type="molecule type" value="Genomic_DNA"/>
</dbReference>
<dbReference type="Proteomes" id="UP000280834">
    <property type="component" value="Unassembled WGS sequence"/>
</dbReference>
<organism evidence="1 2">
    <name type="scientific">Brugia timori</name>
    <dbReference type="NCBI Taxonomy" id="42155"/>
    <lineage>
        <taxon>Eukaryota</taxon>
        <taxon>Metazoa</taxon>
        <taxon>Ecdysozoa</taxon>
        <taxon>Nematoda</taxon>
        <taxon>Chromadorea</taxon>
        <taxon>Rhabditida</taxon>
        <taxon>Spirurina</taxon>
        <taxon>Spiruromorpha</taxon>
        <taxon>Filarioidea</taxon>
        <taxon>Onchocercidae</taxon>
        <taxon>Brugia</taxon>
    </lineage>
</organism>
<sequence length="38" mass="4031">MTTESECAVIATALVSVSVEQPHPSAHFLLFTADNISL</sequence>
<evidence type="ECO:0000313" key="2">
    <source>
        <dbReference type="Proteomes" id="UP000280834"/>
    </source>
</evidence>
<proteinExistence type="predicted"/>
<gene>
    <name evidence="1" type="ORF">BTMF_LOCUS1178</name>
</gene>
<name>A0A3P7VW31_9BILA</name>
<dbReference type="AlphaFoldDB" id="A0A3P7VW31"/>
<feature type="non-terminal residue" evidence="1">
    <location>
        <position position="38"/>
    </location>
</feature>
<keyword evidence="2" id="KW-1185">Reference proteome</keyword>